<proteinExistence type="predicted"/>
<dbReference type="RefSeq" id="WP_169206011.1">
    <property type="nucleotide sequence ID" value="NZ_CP059560.1"/>
</dbReference>
<accession>A0ABX1MPG6</accession>
<sequence>MVVVRIGHLCSSAYELTQHKHIPEDKTRMRSWNLYSKRSALPREYASLALQVIENPYLNTALLRLDSGARV</sequence>
<evidence type="ECO:0000313" key="2">
    <source>
        <dbReference type="Proteomes" id="UP000652074"/>
    </source>
</evidence>
<dbReference type="Proteomes" id="UP000652074">
    <property type="component" value="Unassembled WGS sequence"/>
</dbReference>
<keyword evidence="2" id="KW-1185">Reference proteome</keyword>
<dbReference type="EMBL" id="WTVR01000014">
    <property type="protein sequence ID" value="NMF88591.1"/>
    <property type="molecule type" value="Genomic_DNA"/>
</dbReference>
<reference evidence="1 2" key="1">
    <citation type="submission" date="2019-12" db="EMBL/GenBank/DDBJ databases">
        <title>Comparative genomics gives insights into the taxonomy of the Azoarcus-Aromatoleum group and reveals separate origins of nif in the plant-associated Azoarcus and non-plant-associated Aromatoleum sub-groups.</title>
        <authorList>
            <person name="Lafos M."/>
            <person name="Maluk M."/>
            <person name="Batista M."/>
            <person name="Junghare M."/>
            <person name="Carmona M."/>
            <person name="Faoro H."/>
            <person name="Cruz L.M."/>
            <person name="Battistoni F."/>
            <person name="De Souza E."/>
            <person name="Pedrosa F."/>
            <person name="Chen W.-M."/>
            <person name="Poole P.S."/>
            <person name="Dixon R.A."/>
            <person name="James E.K."/>
        </authorList>
    </citation>
    <scope>NUCLEOTIDE SEQUENCE [LARGE SCALE GENOMIC DNA]</scope>
    <source>
        <strain evidence="1 2">ToN1</strain>
    </source>
</reference>
<organism evidence="1 2">
    <name type="scientific">Aromatoleum petrolei</name>
    <dbReference type="NCBI Taxonomy" id="76116"/>
    <lineage>
        <taxon>Bacteria</taxon>
        <taxon>Pseudomonadati</taxon>
        <taxon>Pseudomonadota</taxon>
        <taxon>Betaproteobacteria</taxon>
        <taxon>Rhodocyclales</taxon>
        <taxon>Rhodocyclaceae</taxon>
        <taxon>Aromatoleum</taxon>
    </lineage>
</organism>
<gene>
    <name evidence="1" type="ORF">GPA26_08835</name>
</gene>
<name>A0ABX1MPG6_9RHOO</name>
<comment type="caution">
    <text evidence="1">The sequence shown here is derived from an EMBL/GenBank/DDBJ whole genome shotgun (WGS) entry which is preliminary data.</text>
</comment>
<evidence type="ECO:0000313" key="1">
    <source>
        <dbReference type="EMBL" id="NMF88591.1"/>
    </source>
</evidence>
<protein>
    <submittedName>
        <fullName evidence="1">Uncharacterized protein</fullName>
    </submittedName>
</protein>